<evidence type="ECO:0000256" key="1">
    <source>
        <dbReference type="SAM" id="Phobius"/>
    </source>
</evidence>
<keyword evidence="2" id="KW-0732">Signal</keyword>
<keyword evidence="1" id="KW-1133">Transmembrane helix</keyword>
<keyword evidence="4" id="KW-1185">Reference proteome</keyword>
<name>A0ABU1T3I2_9ACTO</name>
<reference evidence="3 4" key="1">
    <citation type="submission" date="2023-07" db="EMBL/GenBank/DDBJ databases">
        <title>Sequencing the genomes of 1000 actinobacteria strains.</title>
        <authorList>
            <person name="Klenk H.-P."/>
        </authorList>
    </citation>
    <scope>NUCLEOTIDE SEQUENCE [LARGE SCALE GENOMIC DNA]</scope>
    <source>
        <strain evidence="3 4">DSM 15539</strain>
    </source>
</reference>
<evidence type="ECO:0000313" key="3">
    <source>
        <dbReference type="EMBL" id="MDR6939923.1"/>
    </source>
</evidence>
<feature type="transmembrane region" description="Helical" evidence="1">
    <location>
        <begin position="206"/>
        <end position="227"/>
    </location>
</feature>
<organism evidence="3 4">
    <name type="scientific">Arcanobacterium hippocoleae</name>
    <dbReference type="NCBI Taxonomy" id="149017"/>
    <lineage>
        <taxon>Bacteria</taxon>
        <taxon>Bacillati</taxon>
        <taxon>Actinomycetota</taxon>
        <taxon>Actinomycetes</taxon>
        <taxon>Actinomycetales</taxon>
        <taxon>Actinomycetaceae</taxon>
        <taxon>Arcanobacterium</taxon>
    </lineage>
</organism>
<gene>
    <name evidence="3" type="ORF">J2S36_001466</name>
</gene>
<dbReference type="Proteomes" id="UP001266099">
    <property type="component" value="Unassembled WGS sequence"/>
</dbReference>
<feature type="chain" id="PRO_5047139812" description="LPXTG cell wall anchor domain-containing protein" evidence="2">
    <location>
        <begin position="37"/>
        <end position="239"/>
    </location>
</feature>
<protein>
    <recommendedName>
        <fullName evidence="5">LPXTG cell wall anchor domain-containing protein</fullName>
    </recommendedName>
</protein>
<sequence>MNSSFRKRMRALFATNILALSALVCSFPTLIAPAVADESLFLPVCAEQGESLLTVQRAASNPYDDKPRDNRAWQVEVRQVSTDTDLIRGKNQDPTYWQNWLRKQNNNLASLPLAAAGKLTGENLSFPNLPIGIYVVSASSDSSLHRLVRPSLVSIPNFDTVRGCWSNSSVVALKTISDQPPAPPDMPPPVPPSPNIPPLERLVQTGAPIIGAVFLSLGLLSFGVMILRRRKRQDPSSCA</sequence>
<proteinExistence type="predicted"/>
<evidence type="ECO:0000313" key="4">
    <source>
        <dbReference type="Proteomes" id="UP001266099"/>
    </source>
</evidence>
<keyword evidence="1" id="KW-0472">Membrane</keyword>
<dbReference type="EMBL" id="JAVDUJ010000001">
    <property type="protein sequence ID" value="MDR6939923.1"/>
    <property type="molecule type" value="Genomic_DNA"/>
</dbReference>
<comment type="caution">
    <text evidence="3">The sequence shown here is derived from an EMBL/GenBank/DDBJ whole genome shotgun (WGS) entry which is preliminary data.</text>
</comment>
<evidence type="ECO:0008006" key="5">
    <source>
        <dbReference type="Google" id="ProtNLM"/>
    </source>
</evidence>
<feature type="signal peptide" evidence="2">
    <location>
        <begin position="1"/>
        <end position="36"/>
    </location>
</feature>
<dbReference type="RefSeq" id="WP_309956987.1">
    <property type="nucleotide sequence ID" value="NZ_JAVDUJ010000001.1"/>
</dbReference>
<accession>A0ABU1T3I2</accession>
<evidence type="ECO:0000256" key="2">
    <source>
        <dbReference type="SAM" id="SignalP"/>
    </source>
</evidence>
<keyword evidence="1" id="KW-0812">Transmembrane</keyword>